<gene>
    <name evidence="1" type="ORF">K0M31_016175</name>
</gene>
<organism evidence="1 2">
    <name type="scientific">Melipona bicolor</name>
    <dbReference type="NCBI Taxonomy" id="60889"/>
    <lineage>
        <taxon>Eukaryota</taxon>
        <taxon>Metazoa</taxon>
        <taxon>Ecdysozoa</taxon>
        <taxon>Arthropoda</taxon>
        <taxon>Hexapoda</taxon>
        <taxon>Insecta</taxon>
        <taxon>Pterygota</taxon>
        <taxon>Neoptera</taxon>
        <taxon>Endopterygota</taxon>
        <taxon>Hymenoptera</taxon>
        <taxon>Apocrita</taxon>
        <taxon>Aculeata</taxon>
        <taxon>Apoidea</taxon>
        <taxon>Anthophila</taxon>
        <taxon>Apidae</taxon>
        <taxon>Melipona</taxon>
    </lineage>
</organism>
<proteinExistence type="predicted"/>
<comment type="caution">
    <text evidence="1">The sequence shown here is derived from an EMBL/GenBank/DDBJ whole genome shotgun (WGS) entry which is preliminary data.</text>
</comment>
<accession>A0AA40G7V1</accession>
<dbReference type="Proteomes" id="UP001177670">
    <property type="component" value="Unassembled WGS sequence"/>
</dbReference>
<evidence type="ECO:0000313" key="1">
    <source>
        <dbReference type="EMBL" id="KAK1132034.1"/>
    </source>
</evidence>
<dbReference type="AlphaFoldDB" id="A0AA40G7V1"/>
<protein>
    <submittedName>
        <fullName evidence="1">Uncharacterized protein</fullName>
    </submittedName>
</protein>
<dbReference type="EMBL" id="JAHYIQ010000005">
    <property type="protein sequence ID" value="KAK1132034.1"/>
    <property type="molecule type" value="Genomic_DNA"/>
</dbReference>
<name>A0AA40G7V1_9HYME</name>
<sequence>MLINRPHNTASRGQICGVEAYLKPADPRTETTLGQGTLMKTIRPWIKVATGQLSVLLGTTCLMQPWGRPYGNQRIRWKFRALIPNIMPPTVNPLLVILPGDLAPYITEH</sequence>
<keyword evidence="2" id="KW-1185">Reference proteome</keyword>
<evidence type="ECO:0000313" key="2">
    <source>
        <dbReference type="Proteomes" id="UP001177670"/>
    </source>
</evidence>
<reference evidence="1" key="1">
    <citation type="submission" date="2021-10" db="EMBL/GenBank/DDBJ databases">
        <title>Melipona bicolor Genome sequencing and assembly.</title>
        <authorList>
            <person name="Araujo N.S."/>
            <person name="Arias M.C."/>
        </authorList>
    </citation>
    <scope>NUCLEOTIDE SEQUENCE</scope>
    <source>
        <strain evidence="1">USP_2M_L1-L4_2017</strain>
        <tissue evidence="1">Whole body</tissue>
    </source>
</reference>